<reference evidence="2" key="1">
    <citation type="submission" date="2021-01" db="EMBL/GenBank/DDBJ databases">
        <authorList>
            <person name="Corre E."/>
            <person name="Pelletier E."/>
            <person name="Niang G."/>
            <person name="Scheremetjew M."/>
            <person name="Finn R."/>
            <person name="Kale V."/>
            <person name="Holt S."/>
            <person name="Cochrane G."/>
            <person name="Meng A."/>
            <person name="Brown T."/>
            <person name="Cohen L."/>
        </authorList>
    </citation>
    <scope>NUCLEOTIDE SEQUENCE</scope>
    <source>
        <strain evidence="2">B650</strain>
    </source>
</reference>
<accession>A0A7S2NRF0</accession>
<organism evidence="2">
    <name type="scientific">Leptocylindrus danicus</name>
    <dbReference type="NCBI Taxonomy" id="163516"/>
    <lineage>
        <taxon>Eukaryota</taxon>
        <taxon>Sar</taxon>
        <taxon>Stramenopiles</taxon>
        <taxon>Ochrophyta</taxon>
        <taxon>Bacillariophyta</taxon>
        <taxon>Coscinodiscophyceae</taxon>
        <taxon>Chaetocerotophycidae</taxon>
        <taxon>Leptocylindrales</taxon>
        <taxon>Leptocylindraceae</taxon>
        <taxon>Leptocylindrus</taxon>
    </lineage>
</organism>
<dbReference type="AlphaFoldDB" id="A0A7S2NRF0"/>
<gene>
    <name evidence="2" type="ORF">LDAN0321_LOCUS331</name>
</gene>
<name>A0A7S2NRF0_9STRA</name>
<keyword evidence="1" id="KW-0732">Signal</keyword>
<protein>
    <submittedName>
        <fullName evidence="2">Uncharacterized protein</fullName>
    </submittedName>
</protein>
<evidence type="ECO:0000313" key="2">
    <source>
        <dbReference type="EMBL" id="CAD9554869.1"/>
    </source>
</evidence>
<dbReference type="EMBL" id="HBGY01000508">
    <property type="protein sequence ID" value="CAD9554869.1"/>
    <property type="molecule type" value="Transcribed_RNA"/>
</dbReference>
<feature type="signal peptide" evidence="1">
    <location>
        <begin position="1"/>
        <end position="16"/>
    </location>
</feature>
<evidence type="ECO:0000256" key="1">
    <source>
        <dbReference type="SAM" id="SignalP"/>
    </source>
</evidence>
<proteinExistence type="predicted"/>
<sequence length="129" mass="14148">MFKKIVLATLLASAAAFAPSATFGVRTNTALSFEYGEFDDELWDNEAKKVVYEKWDPNSPRTTRNFNPFETFKGNSPDASGIYPGEARYKDPKRGDVSYAIMMVEKADIDDMTANPKAGSEPGCAGCKS</sequence>
<feature type="chain" id="PRO_5030566508" evidence="1">
    <location>
        <begin position="17"/>
        <end position="129"/>
    </location>
</feature>